<dbReference type="InterPro" id="IPR011245">
    <property type="entry name" value="Butyrate_kin"/>
</dbReference>
<dbReference type="Proteomes" id="UP000000445">
    <property type="component" value="Chromosome"/>
</dbReference>
<keyword evidence="5 9" id="KW-0547">Nucleotide-binding</keyword>
<dbReference type="STRING" id="309803.CTN_0946"/>
<evidence type="ECO:0000256" key="3">
    <source>
        <dbReference type="ARBA" id="ARBA00022490"/>
    </source>
</evidence>
<dbReference type="Pfam" id="PF00871">
    <property type="entry name" value="Acetate_kinase"/>
    <property type="match status" value="1"/>
</dbReference>
<evidence type="ECO:0000256" key="1">
    <source>
        <dbReference type="ARBA" id="ARBA00004496"/>
    </source>
</evidence>
<evidence type="ECO:0000256" key="4">
    <source>
        <dbReference type="ARBA" id="ARBA00022679"/>
    </source>
</evidence>
<dbReference type="GO" id="GO:0047761">
    <property type="term" value="F:butyrate kinase activity"/>
    <property type="evidence" value="ECO:0007669"/>
    <property type="project" value="UniProtKB-UniRule"/>
</dbReference>
<dbReference type="GO" id="GO:0008776">
    <property type="term" value="F:acetate kinase activity"/>
    <property type="evidence" value="ECO:0007669"/>
    <property type="project" value="TreeGrafter"/>
</dbReference>
<dbReference type="NCBIfam" id="TIGR02707">
    <property type="entry name" value="butyr_kinase"/>
    <property type="match status" value="1"/>
</dbReference>
<reference evidence="11 12" key="1">
    <citation type="journal article" date="2009" name="Biosci. Biotechnol. Biochem.">
        <title>WeGAS: a web-based microbial genome annotation system.</title>
        <authorList>
            <person name="Lee D."/>
            <person name="Seo H."/>
            <person name="Park C."/>
            <person name="Park K."/>
        </authorList>
    </citation>
    <scope>NUCLEOTIDE SEQUENCE [LARGE SCALE GENOMIC DNA]</scope>
    <source>
        <strain evidence="12">ATCC 49049 / DSM 4359 / NBRC 107923 / NS-E</strain>
    </source>
</reference>
<evidence type="ECO:0000313" key="12">
    <source>
        <dbReference type="Proteomes" id="UP000000445"/>
    </source>
</evidence>
<dbReference type="GO" id="GO:0005524">
    <property type="term" value="F:ATP binding"/>
    <property type="evidence" value="ECO:0007669"/>
    <property type="project" value="UniProtKB-KW"/>
</dbReference>
<keyword evidence="3 9" id="KW-0963">Cytoplasm</keyword>
<sequence>MFRILVINPGSTSTKMAIFEDENMVKMENIAHTPEEIGRYQKIVDQLEFRESLIRRFVEDSGYSLFSFSAFVGRGGLVDPVPGGVYIVDDLMVETLKSGKNGEHASNLGALIAYDLSLQTEAPAYIVDPVVIDEMEEVARISGHPDYQRRSIFHALNQKAVAREVAGSVGRRYEELNLVVAHMGGGISIAAHRKGKVIDVNNALDGDGPFTPERSGTLPLIQLIDLCFSGRFSYEEMRKRVVGNGGLIAYLGTNDAREVVRRIKEGDRWAERVYRAMAYQIVKWIGKMAAVLNGDVDYIVLTGGLAYENEFLVPWIKEKVSFIAPVLVFPGSNEEKALALSVLRVLKGKEKAKNYAEEARKWREKHDFHLELIRSRENRLRQSSK</sequence>
<dbReference type="HAMAP" id="MF_00542">
    <property type="entry name" value="Butyrate_kinase"/>
    <property type="match status" value="1"/>
</dbReference>
<keyword evidence="7 9" id="KW-0067">ATP-binding</keyword>
<keyword evidence="12" id="KW-1185">Reference proteome</keyword>
<protein>
    <recommendedName>
        <fullName evidence="9">Probable butyrate kinase</fullName>
        <shortName evidence="9">BK</shortName>
        <ecNumber evidence="9">2.7.2.7</ecNumber>
    </recommendedName>
    <alternativeName>
        <fullName evidence="9">Branched-chain carboxylic acid kinase</fullName>
    </alternativeName>
</protein>
<evidence type="ECO:0000256" key="6">
    <source>
        <dbReference type="ARBA" id="ARBA00022777"/>
    </source>
</evidence>
<organism evidence="11 12">
    <name type="scientific">Thermotoga neapolitana (strain ATCC 49049 / DSM 4359 / NBRC 107923 / NS-E)</name>
    <dbReference type="NCBI Taxonomy" id="309803"/>
    <lineage>
        <taxon>Bacteria</taxon>
        <taxon>Thermotogati</taxon>
        <taxon>Thermotogota</taxon>
        <taxon>Thermotogae</taxon>
        <taxon>Thermotogales</taxon>
        <taxon>Thermotogaceae</taxon>
        <taxon>Thermotoga</taxon>
    </lineage>
</organism>
<comment type="similarity">
    <text evidence="2 9 10">Belongs to the acetokinase family.</text>
</comment>
<dbReference type="RefSeq" id="WP_015919439.1">
    <property type="nucleotide sequence ID" value="NC_011978.1"/>
</dbReference>
<dbReference type="GO" id="GO:0006083">
    <property type="term" value="P:acetate metabolic process"/>
    <property type="evidence" value="ECO:0007669"/>
    <property type="project" value="TreeGrafter"/>
</dbReference>
<keyword evidence="4 9" id="KW-0808">Transferase</keyword>
<evidence type="ECO:0000313" key="11">
    <source>
        <dbReference type="EMBL" id="ACM23122.1"/>
    </source>
</evidence>
<evidence type="ECO:0000256" key="2">
    <source>
        <dbReference type="ARBA" id="ARBA00008748"/>
    </source>
</evidence>
<comment type="catalytic activity">
    <reaction evidence="8 9">
        <text>butanoate + ATP = butanoyl phosphate + ADP</text>
        <dbReference type="Rhea" id="RHEA:13585"/>
        <dbReference type="ChEBI" id="CHEBI:17968"/>
        <dbReference type="ChEBI" id="CHEBI:30616"/>
        <dbReference type="ChEBI" id="CHEBI:58079"/>
        <dbReference type="ChEBI" id="CHEBI:456216"/>
        <dbReference type="EC" id="2.7.2.7"/>
    </reaction>
</comment>
<dbReference type="EMBL" id="CP000916">
    <property type="protein sequence ID" value="ACM23122.1"/>
    <property type="molecule type" value="Genomic_DNA"/>
</dbReference>
<evidence type="ECO:0000256" key="5">
    <source>
        <dbReference type="ARBA" id="ARBA00022741"/>
    </source>
</evidence>
<dbReference type="PROSITE" id="PS01075">
    <property type="entry name" value="ACETATE_KINASE_1"/>
    <property type="match status" value="1"/>
</dbReference>
<evidence type="ECO:0000256" key="10">
    <source>
        <dbReference type="RuleBase" id="RU003835"/>
    </source>
</evidence>
<dbReference type="SUPFAM" id="SSF53067">
    <property type="entry name" value="Actin-like ATPase domain"/>
    <property type="match status" value="2"/>
</dbReference>
<dbReference type="HOGENOM" id="CLU_048716_0_0_0"/>
<dbReference type="NCBIfam" id="NF002834">
    <property type="entry name" value="PRK03011.1-5"/>
    <property type="match status" value="1"/>
</dbReference>
<dbReference type="PROSITE" id="PS01076">
    <property type="entry name" value="ACETATE_KINASE_2"/>
    <property type="match status" value="1"/>
</dbReference>
<keyword evidence="6 9" id="KW-0418">Kinase</keyword>
<evidence type="ECO:0000256" key="9">
    <source>
        <dbReference type="HAMAP-Rule" id="MF_00542"/>
    </source>
</evidence>
<dbReference type="EC" id="2.7.2.7" evidence="9"/>
<dbReference type="GO" id="GO:0005737">
    <property type="term" value="C:cytoplasm"/>
    <property type="evidence" value="ECO:0007669"/>
    <property type="project" value="UniProtKB-SubCell"/>
</dbReference>
<dbReference type="AlphaFoldDB" id="B9K839"/>
<dbReference type="InterPro" id="IPR043129">
    <property type="entry name" value="ATPase_NBD"/>
</dbReference>
<name>B9K839_THENN</name>
<dbReference type="InterPro" id="IPR023865">
    <property type="entry name" value="Aliphatic_acid_kinase_CS"/>
</dbReference>
<accession>B9K839</accession>
<dbReference type="PANTHER" id="PTHR21060">
    <property type="entry name" value="ACETATE KINASE"/>
    <property type="match status" value="1"/>
</dbReference>
<evidence type="ECO:0000256" key="8">
    <source>
        <dbReference type="ARBA" id="ARBA00048596"/>
    </source>
</evidence>
<evidence type="ECO:0000256" key="7">
    <source>
        <dbReference type="ARBA" id="ARBA00022840"/>
    </source>
</evidence>
<dbReference type="InterPro" id="IPR000890">
    <property type="entry name" value="Aliphatic_acid_kin_short-chain"/>
</dbReference>
<dbReference type="KEGG" id="tna:CTN_0946"/>
<dbReference type="eggNOG" id="COG3426">
    <property type="taxonomic scope" value="Bacteria"/>
</dbReference>
<dbReference type="CDD" id="cd24011">
    <property type="entry name" value="ASKHA_NBD_BK"/>
    <property type="match status" value="1"/>
</dbReference>
<comment type="subcellular location">
    <subcellularLocation>
        <location evidence="1 9">Cytoplasm</location>
    </subcellularLocation>
</comment>
<proteinExistence type="inferred from homology"/>
<dbReference type="Gene3D" id="3.30.420.40">
    <property type="match status" value="2"/>
</dbReference>
<dbReference type="PIRSF" id="PIRSF036458">
    <property type="entry name" value="Butyrate_kin"/>
    <property type="match status" value="1"/>
</dbReference>
<dbReference type="PRINTS" id="PR00471">
    <property type="entry name" value="ACETATEKNASE"/>
</dbReference>
<gene>
    <name evidence="9" type="primary">buk</name>
    <name evidence="11" type="ordered locus">CTN_0946</name>
</gene>
<dbReference type="PANTHER" id="PTHR21060:SF3">
    <property type="entry name" value="BUTYRATE KINASE 2-RELATED"/>
    <property type="match status" value="1"/>
</dbReference>